<dbReference type="Gene3D" id="2.60.120.200">
    <property type="match status" value="1"/>
</dbReference>
<dbReference type="Pfam" id="PF20254">
    <property type="entry name" value="DMFA2_C"/>
    <property type="match status" value="1"/>
</dbReference>
<comment type="caution">
    <text evidence="2">The sequence shown here is derived from an EMBL/GenBank/DDBJ whole genome shotgun (WGS) entry which is preliminary data.</text>
</comment>
<protein>
    <submittedName>
        <fullName evidence="2">LamG domain-containing protein</fullName>
    </submittedName>
</protein>
<dbReference type="InterPro" id="IPR013320">
    <property type="entry name" value="ConA-like_dom_sf"/>
</dbReference>
<gene>
    <name evidence="2" type="ORF">HC031_21530</name>
</gene>
<dbReference type="SUPFAM" id="SSF49899">
    <property type="entry name" value="Concanavalin A-like lectins/glucanases"/>
    <property type="match status" value="1"/>
</dbReference>
<evidence type="ECO:0000313" key="2">
    <source>
        <dbReference type="EMBL" id="NJC72278.1"/>
    </source>
</evidence>
<dbReference type="RefSeq" id="WP_167927189.1">
    <property type="nucleotide sequence ID" value="NZ_JAATVY010000017.1"/>
</dbReference>
<proteinExistence type="predicted"/>
<organism evidence="2 3">
    <name type="scientific">Planosporangium thailandense</name>
    <dbReference type="NCBI Taxonomy" id="765197"/>
    <lineage>
        <taxon>Bacteria</taxon>
        <taxon>Bacillati</taxon>
        <taxon>Actinomycetota</taxon>
        <taxon>Actinomycetes</taxon>
        <taxon>Micromonosporales</taxon>
        <taxon>Micromonosporaceae</taxon>
        <taxon>Planosporangium</taxon>
    </lineage>
</organism>
<feature type="domain" description="N,N-dimethylformamidase beta subunit-like C-terminal" evidence="1">
    <location>
        <begin position="296"/>
        <end position="729"/>
    </location>
</feature>
<dbReference type="EMBL" id="JAATVY010000017">
    <property type="protein sequence ID" value="NJC72278.1"/>
    <property type="molecule type" value="Genomic_DNA"/>
</dbReference>
<dbReference type="InterPro" id="IPR046540">
    <property type="entry name" value="DMFA2_C"/>
</dbReference>
<dbReference type="Proteomes" id="UP000722989">
    <property type="component" value="Unassembled WGS sequence"/>
</dbReference>
<accession>A0ABX0Y4D7</accession>
<evidence type="ECO:0000259" key="1">
    <source>
        <dbReference type="Pfam" id="PF20254"/>
    </source>
</evidence>
<reference evidence="2 3" key="1">
    <citation type="submission" date="2020-03" db="EMBL/GenBank/DDBJ databases">
        <title>WGS of the type strain of Planosporangium spp.</title>
        <authorList>
            <person name="Thawai C."/>
        </authorList>
    </citation>
    <scope>NUCLEOTIDE SEQUENCE [LARGE SCALE GENOMIC DNA]</scope>
    <source>
        <strain evidence="2 3">TBRC 5610</strain>
    </source>
</reference>
<evidence type="ECO:0000313" key="3">
    <source>
        <dbReference type="Proteomes" id="UP000722989"/>
    </source>
</evidence>
<name>A0ABX0Y4D7_9ACTN</name>
<keyword evidence="3" id="KW-1185">Reference proteome</keyword>
<sequence>MRFPTWVLGYSDEFSVAPGERLAFHVSGHGADTVEAKLVRLIHGDTHPGGPGFREIEVDSDVDGVYPLVDQPAQHGSHARVPGAGAIMPAAGSSFGLFAFVQPTADLGVAPVISAWDAAIDAGVALVLEPGLRPALWLTAAGTTHRIEAERLRAGIWYALSAGWDAGSGRARVDATPVVNPYNSQVGRLVAAPSAHAAGAVPPWGPLPTVDLLLGAVDASDGRVVRGTFNGKISLPAVYDRALDEHDHERLAASASTPSVTEGLRAWWDLSEGIETTAVVGGGNAPPGRLVNLPVRAVTAHNWDGSSYNWRHTPELYGAVHFHADDVEDTGWAETCALTVPPDLRSGLYALRLRAGGYEDHVPFAVRAVPGRESDIALVLPSASYLAYANEHLATGSAVAQAVCGHTLTLQPLDLLLMEHPEFGRSTYDLHVDGSGVALTSRRRPILNMRPRHRFSYLGTWQLPADLYIVDWLEHMGYGYDVLTDEEVHKHGHDALRPYRVVLTGTHPEYASEPMLDAYEDYIGRGGRVMYLGANGFYWVVSFHAELPYVMEVRKGEAGSRAWQAAPGETLHSTTGEKGGLWRNRGRAPQKLVGTGFTAEGFNASSPYRRMPDSRDDRVSWIFDGVGADELIGDFGLVGGGAAGQELDRADLGLGTPPGTYLLASSERHDDSYLLVVEDIAFMYRGLGGTEHRDVRADLTYYESPGGGAVFSTSSIAWSGSLSHNDYDNNVSRVTANVLNRFLSS</sequence>